<dbReference type="AlphaFoldDB" id="A0A5C5Z4A4"/>
<dbReference type="OrthoDB" id="283738at2"/>
<name>A0A5C5Z4A4_9BACT</name>
<keyword evidence="2" id="KW-1185">Reference proteome</keyword>
<sequence>METETTFNIELEHVTEGPDFHTFRVAFSNADSRILLPYPQVTGIRLVDSSDAIIDEWRSRYLVSEPLDDFVLSPGARIAFDLRGYVNGASDTDRRWTINMPVGDCRARFHYYVDDKRDWYDFLAKRSRFAAMTSPWNGTIESDAIEFANRIPSAEVG</sequence>
<gene>
    <name evidence="1" type="ORF">CA13_31240</name>
</gene>
<proteinExistence type="predicted"/>
<dbReference type="EMBL" id="SJPJ01000001">
    <property type="protein sequence ID" value="TWT81671.1"/>
    <property type="molecule type" value="Genomic_DNA"/>
</dbReference>
<organism evidence="1 2">
    <name type="scientific">Novipirellula herctigrandis</name>
    <dbReference type="NCBI Taxonomy" id="2527986"/>
    <lineage>
        <taxon>Bacteria</taxon>
        <taxon>Pseudomonadati</taxon>
        <taxon>Planctomycetota</taxon>
        <taxon>Planctomycetia</taxon>
        <taxon>Pirellulales</taxon>
        <taxon>Pirellulaceae</taxon>
        <taxon>Novipirellula</taxon>
    </lineage>
</organism>
<accession>A0A5C5Z4A4</accession>
<evidence type="ECO:0000313" key="2">
    <source>
        <dbReference type="Proteomes" id="UP000315010"/>
    </source>
</evidence>
<evidence type="ECO:0000313" key="1">
    <source>
        <dbReference type="EMBL" id="TWT81671.1"/>
    </source>
</evidence>
<reference evidence="1 2" key="1">
    <citation type="submission" date="2019-02" db="EMBL/GenBank/DDBJ databases">
        <title>Deep-cultivation of Planctomycetes and their phenomic and genomic characterization uncovers novel biology.</title>
        <authorList>
            <person name="Wiegand S."/>
            <person name="Jogler M."/>
            <person name="Boedeker C."/>
            <person name="Pinto D."/>
            <person name="Vollmers J."/>
            <person name="Rivas-Marin E."/>
            <person name="Kohn T."/>
            <person name="Peeters S.H."/>
            <person name="Heuer A."/>
            <person name="Rast P."/>
            <person name="Oberbeckmann S."/>
            <person name="Bunk B."/>
            <person name="Jeske O."/>
            <person name="Meyerdierks A."/>
            <person name="Storesund J.E."/>
            <person name="Kallscheuer N."/>
            <person name="Luecker S."/>
            <person name="Lage O.M."/>
            <person name="Pohl T."/>
            <person name="Merkel B.J."/>
            <person name="Hornburger P."/>
            <person name="Mueller R.-W."/>
            <person name="Bruemmer F."/>
            <person name="Labrenz M."/>
            <person name="Spormann A.M."/>
            <person name="Op Den Camp H."/>
            <person name="Overmann J."/>
            <person name="Amann R."/>
            <person name="Jetten M.S.M."/>
            <person name="Mascher T."/>
            <person name="Medema M.H."/>
            <person name="Devos D.P."/>
            <person name="Kaster A.-K."/>
            <person name="Ovreas L."/>
            <person name="Rohde M."/>
            <person name="Galperin M.Y."/>
            <person name="Jogler C."/>
        </authorList>
    </citation>
    <scope>NUCLEOTIDE SEQUENCE [LARGE SCALE GENOMIC DNA]</scope>
    <source>
        <strain evidence="1 2">CA13</strain>
    </source>
</reference>
<comment type="caution">
    <text evidence="1">The sequence shown here is derived from an EMBL/GenBank/DDBJ whole genome shotgun (WGS) entry which is preliminary data.</text>
</comment>
<dbReference type="Proteomes" id="UP000315010">
    <property type="component" value="Unassembled WGS sequence"/>
</dbReference>
<protein>
    <submittedName>
        <fullName evidence="1">Uncharacterized protein</fullName>
    </submittedName>
</protein>
<dbReference type="RefSeq" id="WP_146397713.1">
    <property type="nucleotide sequence ID" value="NZ_SJPJ01000001.1"/>
</dbReference>